<reference evidence="3" key="1">
    <citation type="journal article" date="2019" name="Int. J. Syst. Evol. Microbiol.">
        <title>The Global Catalogue of Microorganisms (GCM) 10K type strain sequencing project: providing services to taxonomists for standard genome sequencing and annotation.</title>
        <authorList>
            <consortium name="The Broad Institute Genomics Platform"/>
            <consortium name="The Broad Institute Genome Sequencing Center for Infectious Disease"/>
            <person name="Wu L."/>
            <person name="Ma J."/>
        </authorList>
    </citation>
    <scope>NUCLEOTIDE SEQUENCE [LARGE SCALE GENOMIC DNA]</scope>
    <source>
        <strain evidence="3">JCM 9373</strain>
    </source>
</reference>
<proteinExistence type="predicted"/>
<evidence type="ECO:0000259" key="1">
    <source>
        <dbReference type="Pfam" id="PF00149"/>
    </source>
</evidence>
<feature type="domain" description="Calcineurin-like phosphoesterase" evidence="1">
    <location>
        <begin position="11"/>
        <end position="165"/>
    </location>
</feature>
<organism evidence="2 3">
    <name type="scientific">Planomonospora alba</name>
    <dbReference type="NCBI Taxonomy" id="161354"/>
    <lineage>
        <taxon>Bacteria</taxon>
        <taxon>Bacillati</taxon>
        <taxon>Actinomycetota</taxon>
        <taxon>Actinomycetes</taxon>
        <taxon>Streptosporangiales</taxon>
        <taxon>Streptosporangiaceae</taxon>
        <taxon>Planomonospora</taxon>
    </lineage>
</organism>
<dbReference type="CDD" id="cd00838">
    <property type="entry name" value="MPP_superfamily"/>
    <property type="match status" value="1"/>
</dbReference>
<protein>
    <recommendedName>
        <fullName evidence="1">Calcineurin-like phosphoesterase domain-containing protein</fullName>
    </recommendedName>
</protein>
<dbReference type="InterPro" id="IPR004843">
    <property type="entry name" value="Calcineurin-like_PHP"/>
</dbReference>
<accession>A0ABP6N564</accession>
<dbReference type="EMBL" id="BAAAUT010000021">
    <property type="protein sequence ID" value="GAA3136879.1"/>
    <property type="molecule type" value="Genomic_DNA"/>
</dbReference>
<dbReference type="InterPro" id="IPR029052">
    <property type="entry name" value="Metallo-depent_PP-like"/>
</dbReference>
<evidence type="ECO:0000313" key="3">
    <source>
        <dbReference type="Proteomes" id="UP001500320"/>
    </source>
</evidence>
<sequence>MGKVPTIKRYVFFPDTQIPFHNPRQVRALINYIGSSQPDSVIIIGDWMDYPTPSRWSQGTREEFTGSVQRDSGIGRKLLAELRSGYSGPVHFLEGNHDARPRTYLRDRAPALAESDAFDIENLLDFDGHGITKAPDWFEFAPGWVATHGHLGLSLSRQAGYTALNGARAIGKSLVIGHVHRLGIGSYTAGYDGRTSTLYGIEVGHMMDVRKAGYLKRGAANWQSGFAMLDTDGKTSTPTLVPMRPDGSFIADGRKWG</sequence>
<gene>
    <name evidence="2" type="ORF">GCM10010466_29620</name>
</gene>
<dbReference type="SUPFAM" id="SSF56300">
    <property type="entry name" value="Metallo-dependent phosphatases"/>
    <property type="match status" value="1"/>
</dbReference>
<name>A0ABP6N564_9ACTN</name>
<comment type="caution">
    <text evidence="2">The sequence shown here is derived from an EMBL/GenBank/DDBJ whole genome shotgun (WGS) entry which is preliminary data.</text>
</comment>
<evidence type="ECO:0000313" key="2">
    <source>
        <dbReference type="EMBL" id="GAA3136879.1"/>
    </source>
</evidence>
<dbReference type="Pfam" id="PF00149">
    <property type="entry name" value="Metallophos"/>
    <property type="match status" value="1"/>
</dbReference>
<keyword evidence="3" id="KW-1185">Reference proteome</keyword>
<dbReference type="Proteomes" id="UP001500320">
    <property type="component" value="Unassembled WGS sequence"/>
</dbReference>
<dbReference type="Gene3D" id="3.60.21.10">
    <property type="match status" value="1"/>
</dbReference>